<keyword evidence="3" id="KW-1185">Reference proteome</keyword>
<reference evidence="2 3" key="1">
    <citation type="submission" date="2019-05" db="EMBL/GenBank/DDBJ databases">
        <title>Another draft genome of Portunus trituberculatus and its Hox gene families provides insights of decapod evolution.</title>
        <authorList>
            <person name="Jeong J.-H."/>
            <person name="Song I."/>
            <person name="Kim S."/>
            <person name="Choi T."/>
            <person name="Kim D."/>
            <person name="Ryu S."/>
            <person name="Kim W."/>
        </authorList>
    </citation>
    <scope>NUCLEOTIDE SEQUENCE [LARGE SCALE GENOMIC DNA]</scope>
    <source>
        <tissue evidence="2">Muscle</tissue>
    </source>
</reference>
<dbReference type="Proteomes" id="UP000324222">
    <property type="component" value="Unassembled WGS sequence"/>
</dbReference>
<name>A0A5B7GE48_PORTR</name>
<dbReference type="EMBL" id="VSRR010013286">
    <property type="protein sequence ID" value="MPC55573.1"/>
    <property type="molecule type" value="Genomic_DNA"/>
</dbReference>
<dbReference type="AlphaFoldDB" id="A0A5B7GE48"/>
<proteinExistence type="predicted"/>
<feature type="region of interest" description="Disordered" evidence="1">
    <location>
        <begin position="39"/>
        <end position="110"/>
    </location>
</feature>
<evidence type="ECO:0000313" key="3">
    <source>
        <dbReference type="Proteomes" id="UP000324222"/>
    </source>
</evidence>
<protein>
    <submittedName>
        <fullName evidence="2">Uncharacterized protein</fullName>
    </submittedName>
</protein>
<gene>
    <name evidence="2" type="ORF">E2C01_049514</name>
</gene>
<evidence type="ECO:0000256" key="1">
    <source>
        <dbReference type="SAM" id="MobiDB-lite"/>
    </source>
</evidence>
<sequence>MAALIPGRPARTGCWLLGMGPGGAARRGAGRGQMVCLPWDPRPAHAPTVRAAPPRPAPQPADPGGGGAAGSPWTTPRPEVTVGMTSRGGYRIPHPSPGRRCGAGGGAGGVTVSRHSRCCDGGHVDTLSVAGPEERLVAFQYKS</sequence>
<organism evidence="2 3">
    <name type="scientific">Portunus trituberculatus</name>
    <name type="common">Swimming crab</name>
    <name type="synonym">Neptunus trituberculatus</name>
    <dbReference type="NCBI Taxonomy" id="210409"/>
    <lineage>
        <taxon>Eukaryota</taxon>
        <taxon>Metazoa</taxon>
        <taxon>Ecdysozoa</taxon>
        <taxon>Arthropoda</taxon>
        <taxon>Crustacea</taxon>
        <taxon>Multicrustacea</taxon>
        <taxon>Malacostraca</taxon>
        <taxon>Eumalacostraca</taxon>
        <taxon>Eucarida</taxon>
        <taxon>Decapoda</taxon>
        <taxon>Pleocyemata</taxon>
        <taxon>Brachyura</taxon>
        <taxon>Eubrachyura</taxon>
        <taxon>Portunoidea</taxon>
        <taxon>Portunidae</taxon>
        <taxon>Portuninae</taxon>
        <taxon>Portunus</taxon>
    </lineage>
</organism>
<evidence type="ECO:0000313" key="2">
    <source>
        <dbReference type="EMBL" id="MPC55573.1"/>
    </source>
</evidence>
<comment type="caution">
    <text evidence="2">The sequence shown here is derived from an EMBL/GenBank/DDBJ whole genome shotgun (WGS) entry which is preliminary data.</text>
</comment>
<accession>A0A5B7GE48</accession>